<sequence>VLAERIVCNPMGTDMFLPRLRRASSVAIEIKSPSRKETRWTTQNAAIVLPDKRMKTDSRRLPGVCEPTAA</sequence>
<accession>A0AAD8EBX8</accession>
<gene>
    <name evidence="1" type="ORF">L9F63_020836</name>
</gene>
<evidence type="ECO:0000313" key="1">
    <source>
        <dbReference type="EMBL" id="KAJ9584815.1"/>
    </source>
</evidence>
<feature type="non-terminal residue" evidence="1">
    <location>
        <position position="70"/>
    </location>
</feature>
<feature type="non-terminal residue" evidence="1">
    <location>
        <position position="1"/>
    </location>
</feature>
<keyword evidence="2" id="KW-1185">Reference proteome</keyword>
<organism evidence="1 2">
    <name type="scientific">Diploptera punctata</name>
    <name type="common">Pacific beetle cockroach</name>
    <dbReference type="NCBI Taxonomy" id="6984"/>
    <lineage>
        <taxon>Eukaryota</taxon>
        <taxon>Metazoa</taxon>
        <taxon>Ecdysozoa</taxon>
        <taxon>Arthropoda</taxon>
        <taxon>Hexapoda</taxon>
        <taxon>Insecta</taxon>
        <taxon>Pterygota</taxon>
        <taxon>Neoptera</taxon>
        <taxon>Polyneoptera</taxon>
        <taxon>Dictyoptera</taxon>
        <taxon>Blattodea</taxon>
        <taxon>Blaberoidea</taxon>
        <taxon>Blaberidae</taxon>
        <taxon>Diplopterinae</taxon>
        <taxon>Diploptera</taxon>
    </lineage>
</organism>
<comment type="caution">
    <text evidence="1">The sequence shown here is derived from an EMBL/GenBank/DDBJ whole genome shotgun (WGS) entry which is preliminary data.</text>
</comment>
<reference evidence="1" key="2">
    <citation type="submission" date="2023-05" db="EMBL/GenBank/DDBJ databases">
        <authorList>
            <person name="Fouks B."/>
        </authorList>
    </citation>
    <scope>NUCLEOTIDE SEQUENCE</scope>
    <source>
        <strain evidence="1">Stay&amp;Tobe</strain>
        <tissue evidence="1">Testes</tissue>
    </source>
</reference>
<proteinExistence type="predicted"/>
<evidence type="ECO:0000313" key="2">
    <source>
        <dbReference type="Proteomes" id="UP001233999"/>
    </source>
</evidence>
<protein>
    <submittedName>
        <fullName evidence="1">Uncharacterized protein</fullName>
    </submittedName>
</protein>
<name>A0AAD8EBX8_DIPPU</name>
<reference evidence="1" key="1">
    <citation type="journal article" date="2023" name="IScience">
        <title>Live-bearing cockroach genome reveals convergent evolutionary mechanisms linked to viviparity in insects and beyond.</title>
        <authorList>
            <person name="Fouks B."/>
            <person name="Harrison M.C."/>
            <person name="Mikhailova A.A."/>
            <person name="Marchal E."/>
            <person name="English S."/>
            <person name="Carruthers M."/>
            <person name="Jennings E.C."/>
            <person name="Chiamaka E.L."/>
            <person name="Frigard R.A."/>
            <person name="Pippel M."/>
            <person name="Attardo G.M."/>
            <person name="Benoit J.B."/>
            <person name="Bornberg-Bauer E."/>
            <person name="Tobe S.S."/>
        </authorList>
    </citation>
    <scope>NUCLEOTIDE SEQUENCE</scope>
    <source>
        <strain evidence="1">Stay&amp;Tobe</strain>
    </source>
</reference>
<dbReference type="Proteomes" id="UP001233999">
    <property type="component" value="Unassembled WGS sequence"/>
</dbReference>
<dbReference type="AlphaFoldDB" id="A0AAD8EBX8"/>
<dbReference type="EMBL" id="JASPKZ010007354">
    <property type="protein sequence ID" value="KAJ9584815.1"/>
    <property type="molecule type" value="Genomic_DNA"/>
</dbReference>